<keyword evidence="2" id="KW-1185">Reference proteome</keyword>
<comment type="caution">
    <text evidence="1">The sequence shown here is derived from an EMBL/GenBank/DDBJ whole genome shotgun (WGS) entry which is preliminary data.</text>
</comment>
<protein>
    <submittedName>
        <fullName evidence="1">Uncharacterized protein</fullName>
    </submittedName>
</protein>
<proteinExistence type="predicted"/>
<sequence length="80" mass="9265">MLGNLPYVNENITKVNKNNTPDNNQRLLRTLSFLFIIKNPSHKNVEKIPFIQCIPLDNNTIIAFVNSSLKRYYQSDNSLL</sequence>
<evidence type="ECO:0000313" key="1">
    <source>
        <dbReference type="EMBL" id="GGA66252.1"/>
    </source>
</evidence>
<reference evidence="1" key="2">
    <citation type="submission" date="2020-09" db="EMBL/GenBank/DDBJ databases">
        <authorList>
            <person name="Sun Q."/>
            <person name="Zhou Y."/>
        </authorList>
    </citation>
    <scope>NUCLEOTIDE SEQUENCE</scope>
    <source>
        <strain evidence="1">CGMCC 1.12408</strain>
    </source>
</reference>
<dbReference type="EMBL" id="BMEY01000003">
    <property type="protein sequence ID" value="GGA66252.1"/>
    <property type="molecule type" value="Genomic_DNA"/>
</dbReference>
<dbReference type="AlphaFoldDB" id="A0A916RRK5"/>
<evidence type="ECO:0000313" key="2">
    <source>
        <dbReference type="Proteomes" id="UP000613512"/>
    </source>
</evidence>
<gene>
    <name evidence="1" type="ORF">GCM10008025_07570</name>
</gene>
<organism evidence="1 2">
    <name type="scientific">Ornithinibacillus halotolerans</name>
    <dbReference type="NCBI Taxonomy" id="1274357"/>
    <lineage>
        <taxon>Bacteria</taxon>
        <taxon>Bacillati</taxon>
        <taxon>Bacillota</taxon>
        <taxon>Bacilli</taxon>
        <taxon>Bacillales</taxon>
        <taxon>Bacillaceae</taxon>
        <taxon>Ornithinibacillus</taxon>
    </lineage>
</organism>
<name>A0A916RRK5_9BACI</name>
<reference evidence="1" key="1">
    <citation type="journal article" date="2014" name="Int. J. Syst. Evol. Microbiol.">
        <title>Complete genome sequence of Corynebacterium casei LMG S-19264T (=DSM 44701T), isolated from a smear-ripened cheese.</title>
        <authorList>
            <consortium name="US DOE Joint Genome Institute (JGI-PGF)"/>
            <person name="Walter F."/>
            <person name="Albersmeier A."/>
            <person name="Kalinowski J."/>
            <person name="Ruckert C."/>
        </authorList>
    </citation>
    <scope>NUCLEOTIDE SEQUENCE</scope>
    <source>
        <strain evidence="1">CGMCC 1.12408</strain>
    </source>
</reference>
<accession>A0A916RRK5</accession>
<dbReference type="Proteomes" id="UP000613512">
    <property type="component" value="Unassembled WGS sequence"/>
</dbReference>